<keyword evidence="4" id="KW-1185">Reference proteome</keyword>
<reference evidence="3" key="1">
    <citation type="submission" date="2023-10" db="EMBL/GenBank/DDBJ databases">
        <title>Genome assembly of Pristionchus species.</title>
        <authorList>
            <person name="Yoshida K."/>
            <person name="Sommer R.J."/>
        </authorList>
    </citation>
    <scope>NUCLEOTIDE SEQUENCE</scope>
    <source>
        <strain evidence="3">RS0144</strain>
    </source>
</reference>
<name>A0AAV5TMT4_9BILA</name>
<feature type="compositionally biased region" description="Basic residues" evidence="1">
    <location>
        <begin position="275"/>
        <end position="287"/>
    </location>
</feature>
<feature type="region of interest" description="Disordered" evidence="1">
    <location>
        <begin position="184"/>
        <end position="287"/>
    </location>
</feature>
<sequence length="287" mass="31494">SKQQFYSALSTTVAVGVVSVGLSMCPALAIFGIPLAGALGEWSRKHGGDLNPRPIQTVYSLTVHPPSLHRVFSPIDLSTARERSVHSPLPTVRSIPRENTSIDHSIRTANTQSARSPLPKSNNLNTAKCVSPLRGNEEMERWQLRMVREVIKTAVENNEMTARSGLSEDDVCLAVKKTVIHHESDISTAKESNDSSPRPIPRTPNGSREETNEINEIALSPVDGSKRSATSDTGQKTDGSLSSPSPLLFTPPMVKVTPQLPMRSTHMTSTSERPRVKRHRKRSREKI</sequence>
<organism evidence="3 4">
    <name type="scientific">Pristionchus entomophagus</name>
    <dbReference type="NCBI Taxonomy" id="358040"/>
    <lineage>
        <taxon>Eukaryota</taxon>
        <taxon>Metazoa</taxon>
        <taxon>Ecdysozoa</taxon>
        <taxon>Nematoda</taxon>
        <taxon>Chromadorea</taxon>
        <taxon>Rhabditida</taxon>
        <taxon>Rhabditina</taxon>
        <taxon>Diplogasteromorpha</taxon>
        <taxon>Diplogasteroidea</taxon>
        <taxon>Neodiplogasteridae</taxon>
        <taxon>Pristionchus</taxon>
    </lineage>
</organism>
<feature type="transmembrane region" description="Helical" evidence="2">
    <location>
        <begin position="12"/>
        <end position="36"/>
    </location>
</feature>
<accession>A0AAV5TMT4</accession>
<keyword evidence="2" id="KW-0472">Membrane</keyword>
<dbReference type="EMBL" id="BTSX01000004">
    <property type="protein sequence ID" value="GMS95492.1"/>
    <property type="molecule type" value="Genomic_DNA"/>
</dbReference>
<comment type="caution">
    <text evidence="3">The sequence shown here is derived from an EMBL/GenBank/DDBJ whole genome shotgun (WGS) entry which is preliminary data.</text>
</comment>
<dbReference type="Proteomes" id="UP001432027">
    <property type="component" value="Unassembled WGS sequence"/>
</dbReference>
<feature type="compositionally biased region" description="Polar residues" evidence="1">
    <location>
        <begin position="107"/>
        <end position="128"/>
    </location>
</feature>
<feature type="region of interest" description="Disordered" evidence="1">
    <location>
        <begin position="107"/>
        <end position="132"/>
    </location>
</feature>
<evidence type="ECO:0000313" key="3">
    <source>
        <dbReference type="EMBL" id="GMS95492.1"/>
    </source>
</evidence>
<evidence type="ECO:0000256" key="1">
    <source>
        <dbReference type="SAM" id="MobiDB-lite"/>
    </source>
</evidence>
<feature type="compositionally biased region" description="Polar residues" evidence="1">
    <location>
        <begin position="186"/>
        <end position="196"/>
    </location>
</feature>
<gene>
    <name evidence="3" type="ORF">PENTCL1PPCAC_17667</name>
</gene>
<keyword evidence="2" id="KW-0812">Transmembrane</keyword>
<evidence type="ECO:0000256" key="2">
    <source>
        <dbReference type="SAM" id="Phobius"/>
    </source>
</evidence>
<keyword evidence="2" id="KW-1133">Transmembrane helix</keyword>
<feature type="non-terminal residue" evidence="3">
    <location>
        <position position="1"/>
    </location>
</feature>
<evidence type="ECO:0000313" key="4">
    <source>
        <dbReference type="Proteomes" id="UP001432027"/>
    </source>
</evidence>
<dbReference type="AlphaFoldDB" id="A0AAV5TMT4"/>
<proteinExistence type="predicted"/>
<feature type="compositionally biased region" description="Low complexity" evidence="1">
    <location>
        <begin position="240"/>
        <end position="252"/>
    </location>
</feature>
<protein>
    <submittedName>
        <fullName evidence="3">Uncharacterized protein</fullName>
    </submittedName>
</protein>
<feature type="compositionally biased region" description="Polar residues" evidence="1">
    <location>
        <begin position="227"/>
        <end position="239"/>
    </location>
</feature>